<sequence>MFRFFGRSTYCADLARPRLCEASAQKLTTDGKMTVTESLSLVAGDYFIVADSSTASTSSSTLRCVMKVVSNSGNMITDDLVDPGRCACEFPVTYVAKAWHISRFELRAHAIRDLVPGREYAVRVVASSSS</sequence>
<dbReference type="Proteomes" id="UP000054928">
    <property type="component" value="Unassembled WGS sequence"/>
</dbReference>
<name>A0A0P1AJK9_PLAHL</name>
<evidence type="ECO:0000313" key="2">
    <source>
        <dbReference type="Proteomes" id="UP000054928"/>
    </source>
</evidence>
<proteinExistence type="predicted"/>
<dbReference type="AlphaFoldDB" id="A0A0P1AJK9"/>
<organism evidence="1 2">
    <name type="scientific">Plasmopara halstedii</name>
    <name type="common">Downy mildew of sunflower</name>
    <dbReference type="NCBI Taxonomy" id="4781"/>
    <lineage>
        <taxon>Eukaryota</taxon>
        <taxon>Sar</taxon>
        <taxon>Stramenopiles</taxon>
        <taxon>Oomycota</taxon>
        <taxon>Peronosporomycetes</taxon>
        <taxon>Peronosporales</taxon>
        <taxon>Peronosporaceae</taxon>
        <taxon>Plasmopara</taxon>
    </lineage>
</organism>
<protein>
    <submittedName>
        <fullName evidence="1">PROTEIN R07E4.1, ISOFORM A</fullName>
    </submittedName>
</protein>
<dbReference type="RefSeq" id="XP_024577613.1">
    <property type="nucleotide sequence ID" value="XM_024726991.1"/>
</dbReference>
<keyword evidence="2" id="KW-1185">Reference proteome</keyword>
<dbReference type="GeneID" id="36406660"/>
<reference evidence="2" key="1">
    <citation type="submission" date="2014-09" db="EMBL/GenBank/DDBJ databases">
        <authorList>
            <person name="Sharma Rahul"/>
            <person name="Thines Marco"/>
        </authorList>
    </citation>
    <scope>NUCLEOTIDE SEQUENCE [LARGE SCALE GENOMIC DNA]</scope>
</reference>
<dbReference type="EMBL" id="CCYD01000553">
    <property type="protein sequence ID" value="CEG41244.1"/>
    <property type="molecule type" value="Genomic_DNA"/>
</dbReference>
<accession>A0A0P1AJK9</accession>
<evidence type="ECO:0000313" key="1">
    <source>
        <dbReference type="EMBL" id="CEG41244.1"/>
    </source>
</evidence>